<dbReference type="AlphaFoldDB" id="T0QQH6"/>
<sequence>MLRVEIVETAMTFTGSGFAQTPLNQAVQILEGVTIGDALTQQWRDEVKGYYDAITAGRLLSDELVLASGKAYEVRLKAVPTGFELWL</sequence>
<gene>
    <name evidence="1" type="ORF">Asalp_26600</name>
</gene>
<organism evidence="1 2">
    <name type="scientific">Aeromonas salmonicida subsp. pectinolytica 34mel</name>
    <dbReference type="NCBI Taxonomy" id="1324960"/>
    <lineage>
        <taxon>Bacteria</taxon>
        <taxon>Pseudomonadati</taxon>
        <taxon>Pseudomonadota</taxon>
        <taxon>Gammaproteobacteria</taxon>
        <taxon>Aeromonadales</taxon>
        <taxon>Aeromonadaceae</taxon>
        <taxon>Aeromonas</taxon>
    </lineage>
</organism>
<accession>T0QQH6</accession>
<dbReference type="EMBL" id="CP022426">
    <property type="protein sequence ID" value="ATP09800.1"/>
    <property type="molecule type" value="Genomic_DNA"/>
</dbReference>
<dbReference type="Proteomes" id="UP000222916">
    <property type="component" value="Chromosome"/>
</dbReference>
<name>T0QQH6_AERSA</name>
<proteinExistence type="predicted"/>
<protein>
    <submittedName>
        <fullName evidence="1">Uncharacterized protein</fullName>
    </submittedName>
</protein>
<evidence type="ECO:0000313" key="1">
    <source>
        <dbReference type="EMBL" id="ATP09800.1"/>
    </source>
</evidence>
<reference evidence="2" key="1">
    <citation type="journal article" date="2018" name="BMC Genomics">
        <title>The complete and fully assembled genome sequence of Aeromonas salmonicida subsp. pectinolytica and its comparative analysis with other Aeromonas species: investigation of the mobilome in environmental and pathogenic strains.</title>
        <authorList>
            <person name="Pfeiffer F."/>
            <person name="Zamora-Lagos M.A."/>
            <person name="Blettinger M."/>
            <person name="Yeroslaviz A."/>
            <person name="Dahl A."/>
            <person name="Gruber S."/>
            <person name="Habermann B.H."/>
        </authorList>
    </citation>
    <scope>NUCLEOTIDE SEQUENCE [LARGE SCALE GENOMIC DNA]</scope>
    <source>
        <strain evidence="2">34mel</strain>
    </source>
</reference>
<dbReference type="RefSeq" id="WP_021140030.1">
    <property type="nucleotide sequence ID" value="NZ_ARYZ02000042.1"/>
</dbReference>
<evidence type="ECO:0000313" key="2">
    <source>
        <dbReference type="Proteomes" id="UP000222916"/>
    </source>
</evidence>